<evidence type="ECO:0000313" key="1">
    <source>
        <dbReference type="EMBL" id="MBW0593859.1"/>
    </source>
</evidence>
<keyword evidence="2" id="KW-1185">Reference proteome</keyword>
<name>A0A9Q3L8S8_9BASI</name>
<proteinExistence type="predicted"/>
<sequence>MQVYLGEDSGTVEYGKELVHRRNRVPVLPSNSIKFAVINTPGRISRQSSAIDFTSHRVNRRRLTRDSPR</sequence>
<comment type="caution">
    <text evidence="1">The sequence shown here is derived from an EMBL/GenBank/DDBJ whole genome shotgun (WGS) entry which is preliminary data.</text>
</comment>
<accession>A0A9Q3L8S8</accession>
<protein>
    <submittedName>
        <fullName evidence="1">Uncharacterized protein</fullName>
    </submittedName>
</protein>
<dbReference type="EMBL" id="AVOT02157011">
    <property type="protein sequence ID" value="MBW0593859.1"/>
    <property type="molecule type" value="Genomic_DNA"/>
</dbReference>
<evidence type="ECO:0000313" key="2">
    <source>
        <dbReference type="Proteomes" id="UP000765509"/>
    </source>
</evidence>
<dbReference type="Proteomes" id="UP000765509">
    <property type="component" value="Unassembled WGS sequence"/>
</dbReference>
<dbReference type="AlphaFoldDB" id="A0A9Q3L8S8"/>
<gene>
    <name evidence="1" type="ORF">O181_133574</name>
</gene>
<organism evidence="1 2">
    <name type="scientific">Austropuccinia psidii MF-1</name>
    <dbReference type="NCBI Taxonomy" id="1389203"/>
    <lineage>
        <taxon>Eukaryota</taxon>
        <taxon>Fungi</taxon>
        <taxon>Dikarya</taxon>
        <taxon>Basidiomycota</taxon>
        <taxon>Pucciniomycotina</taxon>
        <taxon>Pucciniomycetes</taxon>
        <taxon>Pucciniales</taxon>
        <taxon>Sphaerophragmiaceae</taxon>
        <taxon>Austropuccinia</taxon>
    </lineage>
</organism>
<reference evidence="1" key="1">
    <citation type="submission" date="2021-03" db="EMBL/GenBank/DDBJ databases">
        <title>Draft genome sequence of rust myrtle Austropuccinia psidii MF-1, a brazilian biotype.</title>
        <authorList>
            <person name="Quecine M.C."/>
            <person name="Pachon D.M.R."/>
            <person name="Bonatelli M.L."/>
            <person name="Correr F.H."/>
            <person name="Franceschini L.M."/>
            <person name="Leite T.F."/>
            <person name="Margarido G.R.A."/>
            <person name="Almeida C.A."/>
            <person name="Ferrarezi J.A."/>
            <person name="Labate C.A."/>
        </authorList>
    </citation>
    <scope>NUCLEOTIDE SEQUENCE</scope>
    <source>
        <strain evidence="1">MF-1</strain>
    </source>
</reference>